<evidence type="ECO:0000256" key="4">
    <source>
        <dbReference type="ARBA" id="ARBA00022692"/>
    </source>
</evidence>
<evidence type="ECO:0000256" key="3">
    <source>
        <dbReference type="ARBA" id="ARBA00022606"/>
    </source>
</evidence>
<keyword evidence="15" id="KW-1185">Reference proteome</keyword>
<keyword evidence="5" id="KW-0552">Olfaction</keyword>
<proteinExistence type="predicted"/>
<reference evidence="16" key="1">
    <citation type="submission" date="2025-08" db="UniProtKB">
        <authorList>
            <consortium name="RefSeq"/>
        </authorList>
    </citation>
    <scope>IDENTIFICATION</scope>
</reference>
<evidence type="ECO:0000313" key="16">
    <source>
        <dbReference type="RefSeq" id="XP_015283033.1"/>
    </source>
</evidence>
<feature type="transmembrane region" description="Helical" evidence="13">
    <location>
        <begin position="210"/>
        <end position="229"/>
    </location>
</feature>
<dbReference type="Gene3D" id="1.20.1070.10">
    <property type="entry name" value="Rhodopsin 7-helix transmembrane proteins"/>
    <property type="match status" value="1"/>
</dbReference>
<dbReference type="PANTHER" id="PTHR24242:SF227">
    <property type="entry name" value="OLFACTORY RECEPTOR"/>
    <property type="match status" value="1"/>
</dbReference>
<dbReference type="RefSeq" id="XP_015283033.1">
    <property type="nucleotide sequence ID" value="XM_015427547.1"/>
</dbReference>
<dbReference type="InterPro" id="IPR017452">
    <property type="entry name" value="GPCR_Rhodpsn_7TM"/>
</dbReference>
<dbReference type="PRINTS" id="PR00245">
    <property type="entry name" value="OLFACTORYR"/>
</dbReference>
<dbReference type="InterPro" id="IPR000725">
    <property type="entry name" value="Olfact_rcpt"/>
</dbReference>
<feature type="transmembrane region" description="Helical" evidence="13">
    <location>
        <begin position="144"/>
        <end position="162"/>
    </location>
</feature>
<feature type="transmembrane region" description="Helical" evidence="13">
    <location>
        <begin position="61"/>
        <end position="82"/>
    </location>
</feature>
<accession>A0ABM1LAP6</accession>
<keyword evidence="8 13" id="KW-0472">Membrane</keyword>
<keyword evidence="12" id="KW-0807">Transducer</keyword>
<dbReference type="PROSITE" id="PS50262">
    <property type="entry name" value="G_PROTEIN_RECEP_F1_2"/>
    <property type="match status" value="1"/>
</dbReference>
<evidence type="ECO:0000256" key="5">
    <source>
        <dbReference type="ARBA" id="ARBA00022725"/>
    </source>
</evidence>
<evidence type="ECO:0000256" key="10">
    <source>
        <dbReference type="ARBA" id="ARBA00023170"/>
    </source>
</evidence>
<evidence type="ECO:0000256" key="8">
    <source>
        <dbReference type="ARBA" id="ARBA00023136"/>
    </source>
</evidence>
<evidence type="ECO:0000256" key="1">
    <source>
        <dbReference type="ARBA" id="ARBA00004651"/>
    </source>
</evidence>
<keyword evidence="10" id="KW-0675">Receptor</keyword>
<feature type="transmembrane region" description="Helical" evidence="13">
    <location>
        <begin position="102"/>
        <end position="124"/>
    </location>
</feature>
<dbReference type="InterPro" id="IPR000276">
    <property type="entry name" value="GPCR_Rhodpsn"/>
</dbReference>
<dbReference type="InterPro" id="IPR050939">
    <property type="entry name" value="Olfactory_GPCR1"/>
</dbReference>
<keyword evidence="2" id="KW-1003">Cell membrane</keyword>
<evidence type="ECO:0000256" key="9">
    <source>
        <dbReference type="ARBA" id="ARBA00023157"/>
    </source>
</evidence>
<evidence type="ECO:0000256" key="11">
    <source>
        <dbReference type="ARBA" id="ARBA00023180"/>
    </source>
</evidence>
<keyword evidence="7" id="KW-0297">G-protein coupled receptor</keyword>
<evidence type="ECO:0000313" key="15">
    <source>
        <dbReference type="Proteomes" id="UP000694871"/>
    </source>
</evidence>
<dbReference type="GeneID" id="107124159"/>
<evidence type="ECO:0000259" key="14">
    <source>
        <dbReference type="PROSITE" id="PS50262"/>
    </source>
</evidence>
<evidence type="ECO:0000256" key="7">
    <source>
        <dbReference type="ARBA" id="ARBA00023040"/>
    </source>
</evidence>
<dbReference type="Proteomes" id="UP000694871">
    <property type="component" value="Unplaced"/>
</dbReference>
<keyword evidence="11" id="KW-0325">Glycoprotein</keyword>
<name>A0ABM1LAP6_GEKJA</name>
<sequence>MELGQMDNGTTVSEFILLGFGVGPQERFLLLIFFAILYVITLAENLAIIVLVVLDTHLSRLPMYILLSNFSLVEIGYVSTTVPRLIFDLASPQGVISFRDCFFQFYLLFSLGTSEDLLLSAMALDRYLAICHPLRYPQIMSHDFCFALVIACWGLGFMAYIIPVTMISKLSFCGPNVIDHFLCDAETVLALACPPLGVTPFVCQMFVDTFVLSVVVFIVLSYGTVILTLMKPSFKGSRRKAFSTISFHLIVVTLFYGSIAAIYICPEGENQAEVTKAVTLFYTSITPFLNPMIYCLRNDQVKDALGRLRRRKLSLLRKNLTV</sequence>
<protein>
    <submittedName>
        <fullName evidence="16">Olfactory receptor 11H6-like</fullName>
    </submittedName>
</protein>
<evidence type="ECO:0000256" key="2">
    <source>
        <dbReference type="ARBA" id="ARBA00022475"/>
    </source>
</evidence>
<feature type="domain" description="G-protein coupled receptors family 1 profile" evidence="14">
    <location>
        <begin position="44"/>
        <end position="294"/>
    </location>
</feature>
<organism evidence="15 16">
    <name type="scientific">Gekko japonicus</name>
    <name type="common">Schlegel's Japanese gecko</name>
    <dbReference type="NCBI Taxonomy" id="146911"/>
    <lineage>
        <taxon>Eukaryota</taxon>
        <taxon>Metazoa</taxon>
        <taxon>Chordata</taxon>
        <taxon>Craniata</taxon>
        <taxon>Vertebrata</taxon>
        <taxon>Euteleostomi</taxon>
        <taxon>Lepidosauria</taxon>
        <taxon>Squamata</taxon>
        <taxon>Bifurcata</taxon>
        <taxon>Gekkota</taxon>
        <taxon>Gekkonidae</taxon>
        <taxon>Gekkoninae</taxon>
        <taxon>Gekko</taxon>
    </lineage>
</organism>
<gene>
    <name evidence="16" type="primary">LOC107124159</name>
</gene>
<evidence type="ECO:0000256" key="13">
    <source>
        <dbReference type="SAM" id="Phobius"/>
    </source>
</evidence>
<dbReference type="PANTHER" id="PTHR24242">
    <property type="entry name" value="G-PROTEIN COUPLED RECEPTOR"/>
    <property type="match status" value="1"/>
</dbReference>
<comment type="subcellular location">
    <subcellularLocation>
        <location evidence="1">Cell membrane</location>
        <topology evidence="1">Multi-pass membrane protein</topology>
    </subcellularLocation>
</comment>
<keyword evidence="3" id="KW-0716">Sensory transduction</keyword>
<keyword evidence="4 13" id="KW-0812">Transmembrane</keyword>
<feature type="transmembrane region" description="Helical" evidence="13">
    <location>
        <begin position="28"/>
        <end position="54"/>
    </location>
</feature>
<dbReference type="Pfam" id="PF13853">
    <property type="entry name" value="7tm_4"/>
    <property type="match status" value="1"/>
</dbReference>
<evidence type="ECO:0000256" key="6">
    <source>
        <dbReference type="ARBA" id="ARBA00022989"/>
    </source>
</evidence>
<dbReference type="PRINTS" id="PR00237">
    <property type="entry name" value="GPCRRHODOPSN"/>
</dbReference>
<keyword evidence="9" id="KW-1015">Disulfide bond</keyword>
<feature type="transmembrane region" description="Helical" evidence="13">
    <location>
        <begin position="241"/>
        <end position="264"/>
    </location>
</feature>
<keyword evidence="6 13" id="KW-1133">Transmembrane helix</keyword>
<dbReference type="SUPFAM" id="SSF81321">
    <property type="entry name" value="Family A G protein-coupled receptor-like"/>
    <property type="match status" value="1"/>
</dbReference>
<evidence type="ECO:0000256" key="12">
    <source>
        <dbReference type="ARBA" id="ARBA00023224"/>
    </source>
</evidence>